<accession>A0AAV5AK61</accession>
<reference evidence="3" key="1">
    <citation type="submission" date="2021-10" db="EMBL/GenBank/DDBJ databases">
        <title>De novo Genome Assembly of Clathrus columnatus (Basidiomycota, Fungi) Using Illumina and Nanopore Sequence Data.</title>
        <authorList>
            <person name="Ogiso-Tanaka E."/>
            <person name="Itagaki H."/>
            <person name="Hosoya T."/>
            <person name="Hosaka K."/>
        </authorList>
    </citation>
    <scope>NUCLEOTIDE SEQUENCE</scope>
    <source>
        <strain evidence="3">MO-923</strain>
    </source>
</reference>
<dbReference type="Gene3D" id="3.40.50.720">
    <property type="entry name" value="NAD(P)-binding Rossmann-like Domain"/>
    <property type="match status" value="1"/>
</dbReference>
<evidence type="ECO:0000256" key="2">
    <source>
        <dbReference type="ARBA" id="ARBA00023002"/>
    </source>
</evidence>
<dbReference type="InterPro" id="IPR002347">
    <property type="entry name" value="SDR_fam"/>
</dbReference>
<organism evidence="3 4">
    <name type="scientific">Clathrus columnatus</name>
    <dbReference type="NCBI Taxonomy" id="1419009"/>
    <lineage>
        <taxon>Eukaryota</taxon>
        <taxon>Fungi</taxon>
        <taxon>Dikarya</taxon>
        <taxon>Basidiomycota</taxon>
        <taxon>Agaricomycotina</taxon>
        <taxon>Agaricomycetes</taxon>
        <taxon>Phallomycetidae</taxon>
        <taxon>Phallales</taxon>
        <taxon>Clathraceae</taxon>
        <taxon>Clathrus</taxon>
    </lineage>
</organism>
<dbReference type="PANTHER" id="PTHR48107:SF26">
    <property type="entry name" value="OXIDOREDUCTASE, SHORT-CHAIN DEHYDROGENASE_REDUCTASE FAMILY (AFU_ORTHOLOGUE AFUA_4G05870)"/>
    <property type="match status" value="1"/>
</dbReference>
<dbReference type="GO" id="GO:0016614">
    <property type="term" value="F:oxidoreductase activity, acting on CH-OH group of donors"/>
    <property type="evidence" value="ECO:0007669"/>
    <property type="project" value="UniProtKB-ARBA"/>
</dbReference>
<evidence type="ECO:0000313" key="4">
    <source>
        <dbReference type="Proteomes" id="UP001050691"/>
    </source>
</evidence>
<gene>
    <name evidence="3" type="ORF">Clacol_007732</name>
</gene>
<sequence length="226" mass="24903">MFAQEVFKKGWLPTFQGQVAPGLQCKLDPPPVEDITADGNPYKHAGKLQGKSAIITGGDSGRDAKDVEELIKKKALKCKVLFCVSDLRSEQACRIVVKKHVEFHSSGKVDVLVCNHGNQKGVKSLLDLTSEQWEDTFKTNIHSFLYLSKAAIPSMLPDSSIIYTTFITPFVGHPELVDYTATKGAILGLMRSLSNQIVGDKQIRVNAVAPGPIWTPLMYVQWFQSA</sequence>
<keyword evidence="2" id="KW-0560">Oxidoreductase</keyword>
<proteinExistence type="inferred from homology"/>
<dbReference type="InterPro" id="IPR036291">
    <property type="entry name" value="NAD(P)-bd_dom_sf"/>
</dbReference>
<keyword evidence="4" id="KW-1185">Reference proteome</keyword>
<comment type="similarity">
    <text evidence="1">Belongs to the short-chain dehydrogenases/reductases (SDR) family.</text>
</comment>
<dbReference type="Proteomes" id="UP001050691">
    <property type="component" value="Unassembled WGS sequence"/>
</dbReference>
<protein>
    <submittedName>
        <fullName evidence="3">Uncharacterized protein</fullName>
    </submittedName>
</protein>
<evidence type="ECO:0000256" key="1">
    <source>
        <dbReference type="ARBA" id="ARBA00006484"/>
    </source>
</evidence>
<comment type="caution">
    <text evidence="3">The sequence shown here is derived from an EMBL/GenBank/DDBJ whole genome shotgun (WGS) entry which is preliminary data.</text>
</comment>
<dbReference type="AlphaFoldDB" id="A0AAV5AK61"/>
<dbReference type="SUPFAM" id="SSF51735">
    <property type="entry name" value="NAD(P)-binding Rossmann-fold domains"/>
    <property type="match status" value="1"/>
</dbReference>
<dbReference type="EMBL" id="BPWL01000008">
    <property type="protein sequence ID" value="GJJ13478.1"/>
    <property type="molecule type" value="Genomic_DNA"/>
</dbReference>
<dbReference type="PANTHER" id="PTHR48107">
    <property type="entry name" value="NADPH-DEPENDENT ALDEHYDE REDUCTASE-LIKE PROTEIN, CHLOROPLASTIC-RELATED"/>
    <property type="match status" value="1"/>
</dbReference>
<dbReference type="Pfam" id="PF13561">
    <property type="entry name" value="adh_short_C2"/>
    <property type="match status" value="1"/>
</dbReference>
<name>A0AAV5AK61_9AGAM</name>
<dbReference type="PRINTS" id="PR00081">
    <property type="entry name" value="GDHRDH"/>
</dbReference>
<evidence type="ECO:0000313" key="3">
    <source>
        <dbReference type="EMBL" id="GJJ13478.1"/>
    </source>
</evidence>